<dbReference type="Proteomes" id="UP001501410">
    <property type="component" value="Unassembled WGS sequence"/>
</dbReference>
<feature type="transmembrane region" description="Helical" evidence="1">
    <location>
        <begin position="47"/>
        <end position="69"/>
    </location>
</feature>
<reference evidence="3" key="1">
    <citation type="journal article" date="2019" name="Int. J. Syst. Evol. Microbiol.">
        <title>The Global Catalogue of Microorganisms (GCM) 10K type strain sequencing project: providing services to taxonomists for standard genome sequencing and annotation.</title>
        <authorList>
            <consortium name="The Broad Institute Genomics Platform"/>
            <consortium name="The Broad Institute Genome Sequencing Center for Infectious Disease"/>
            <person name="Wu L."/>
            <person name="Ma J."/>
        </authorList>
    </citation>
    <scope>NUCLEOTIDE SEQUENCE [LARGE SCALE GENOMIC DNA]</scope>
    <source>
        <strain evidence="3">JCM 31921</strain>
    </source>
</reference>
<proteinExistence type="predicted"/>
<gene>
    <name evidence="2" type="ORF">GCM10023092_27350</name>
</gene>
<evidence type="ECO:0000313" key="3">
    <source>
        <dbReference type="Proteomes" id="UP001501410"/>
    </source>
</evidence>
<name>A0ABP8MZC0_9BACT</name>
<feature type="transmembrane region" description="Helical" evidence="1">
    <location>
        <begin position="98"/>
        <end position="117"/>
    </location>
</feature>
<sequence>MENSRLQDDLLREFREEKEMIATQLDKLVPLGVALRKPVAARVLNKIVLLVTELLCYCASLGSIVFAVFRDRIYPFYILSRLRLHPETSGFSKVEVEYLYWSTAVMAALVAFLFIVIGRCLNRIRRKNAILQMAGNDVKTIVGEHLKRKAALDAIDQRHFGILDPLPAPDVVAVMNQGY</sequence>
<keyword evidence="1" id="KW-1133">Transmembrane helix</keyword>
<keyword evidence="1" id="KW-0472">Membrane</keyword>
<dbReference type="EMBL" id="BAABEZ010000024">
    <property type="protein sequence ID" value="GAA4458681.1"/>
    <property type="molecule type" value="Genomic_DNA"/>
</dbReference>
<keyword evidence="1" id="KW-0812">Transmembrane</keyword>
<organism evidence="2 3">
    <name type="scientific">Rurimicrobium arvi</name>
    <dbReference type="NCBI Taxonomy" id="2049916"/>
    <lineage>
        <taxon>Bacteria</taxon>
        <taxon>Pseudomonadati</taxon>
        <taxon>Bacteroidota</taxon>
        <taxon>Chitinophagia</taxon>
        <taxon>Chitinophagales</taxon>
        <taxon>Chitinophagaceae</taxon>
        <taxon>Rurimicrobium</taxon>
    </lineage>
</organism>
<evidence type="ECO:0000256" key="1">
    <source>
        <dbReference type="SAM" id="Phobius"/>
    </source>
</evidence>
<evidence type="ECO:0000313" key="2">
    <source>
        <dbReference type="EMBL" id="GAA4458681.1"/>
    </source>
</evidence>
<dbReference type="RefSeq" id="WP_344828339.1">
    <property type="nucleotide sequence ID" value="NZ_BAABEZ010000024.1"/>
</dbReference>
<accession>A0ABP8MZC0</accession>
<keyword evidence="3" id="KW-1185">Reference proteome</keyword>
<comment type="caution">
    <text evidence="2">The sequence shown here is derived from an EMBL/GenBank/DDBJ whole genome shotgun (WGS) entry which is preliminary data.</text>
</comment>
<protein>
    <submittedName>
        <fullName evidence="2">Uncharacterized protein</fullName>
    </submittedName>
</protein>